<feature type="domain" description="FAD/NAD(P)-binding" evidence="6">
    <location>
        <begin position="17"/>
        <end position="341"/>
    </location>
</feature>
<accession>A0ABU9X801</accession>
<dbReference type="EC" id="1.8.1.4" evidence="7"/>
<evidence type="ECO:0000256" key="2">
    <source>
        <dbReference type="ARBA" id="ARBA00007532"/>
    </source>
</evidence>
<protein>
    <submittedName>
        <fullName evidence="7">Dihydrolipoyl dehydrogenase</fullName>
        <ecNumber evidence="7">1.8.1.4</ecNumber>
    </submittedName>
</protein>
<keyword evidence="8" id="KW-1185">Reference proteome</keyword>
<dbReference type="PRINTS" id="PR00368">
    <property type="entry name" value="FADPNR"/>
</dbReference>
<dbReference type="Gene3D" id="3.50.50.60">
    <property type="entry name" value="FAD/NAD(P)-binding domain"/>
    <property type="match status" value="2"/>
</dbReference>
<evidence type="ECO:0000313" key="8">
    <source>
        <dbReference type="Proteomes" id="UP001461960"/>
    </source>
</evidence>
<reference evidence="7 8" key="1">
    <citation type="submission" date="2024-05" db="EMBL/GenBank/DDBJ databases">
        <authorList>
            <person name="Kim H.-Y."/>
            <person name="Kim E."/>
            <person name="Cai Y."/>
            <person name="Yang S.-M."/>
            <person name="Lee W."/>
        </authorList>
    </citation>
    <scope>NUCLEOTIDE SEQUENCE [LARGE SCALE GENOMIC DNA]</scope>
    <source>
        <strain evidence="7 8">FBL11</strain>
    </source>
</reference>
<dbReference type="SUPFAM" id="SSF55424">
    <property type="entry name" value="FAD/NAD-linked reductases, dimerisation (C-terminal) domain"/>
    <property type="match status" value="1"/>
</dbReference>
<evidence type="ECO:0000256" key="3">
    <source>
        <dbReference type="ARBA" id="ARBA00022630"/>
    </source>
</evidence>
<dbReference type="InterPro" id="IPR029752">
    <property type="entry name" value="D-isomer_DH_CS1"/>
</dbReference>
<dbReference type="InterPro" id="IPR036188">
    <property type="entry name" value="FAD/NAD-bd_sf"/>
</dbReference>
<evidence type="ECO:0000256" key="4">
    <source>
        <dbReference type="ARBA" id="ARBA00022827"/>
    </source>
</evidence>
<comment type="caution">
    <text evidence="7">The sequence shown here is derived from an EMBL/GenBank/DDBJ whole genome shotgun (WGS) entry which is preliminary data.</text>
</comment>
<dbReference type="InterPro" id="IPR001100">
    <property type="entry name" value="Pyr_nuc-diS_OxRdtase"/>
</dbReference>
<dbReference type="Pfam" id="PF02852">
    <property type="entry name" value="Pyr_redox_dim"/>
    <property type="match status" value="1"/>
</dbReference>
<dbReference type="NCBIfam" id="NF004939">
    <property type="entry name" value="PRK06292.1-1"/>
    <property type="match status" value="1"/>
</dbReference>
<keyword evidence="3" id="KW-0285">Flavoprotein</keyword>
<dbReference type="SUPFAM" id="SSF51905">
    <property type="entry name" value="FAD/NAD(P)-binding domain"/>
    <property type="match status" value="2"/>
</dbReference>
<dbReference type="PIRSF" id="PIRSF000350">
    <property type="entry name" value="Mercury_reductase_MerA"/>
    <property type="match status" value="1"/>
</dbReference>
<keyword evidence="7" id="KW-0560">Oxidoreductase</keyword>
<organism evidence="7 8">
    <name type="scientific">Psychrobacter saeujeotis</name>
    <dbReference type="NCBI Taxonomy" id="3143436"/>
    <lineage>
        <taxon>Bacteria</taxon>
        <taxon>Pseudomonadati</taxon>
        <taxon>Pseudomonadota</taxon>
        <taxon>Gammaproteobacteria</taxon>
        <taxon>Moraxellales</taxon>
        <taxon>Moraxellaceae</taxon>
        <taxon>Psychrobacter</taxon>
    </lineage>
</organism>
<name>A0ABU9X801_9GAMM</name>
<evidence type="ECO:0000259" key="5">
    <source>
        <dbReference type="Pfam" id="PF02852"/>
    </source>
</evidence>
<sequence length="494" mass="54246">MSKSSGNTDKNVTRKVEVAVIGAGTAGQNAFRQASKTVENIVIINDGFWSTTCIQVGCMPSKLLIAAADRAHDANHSEDFGIHTTTQIDGKRVMERVRDERSHFASYIKKQVDSWPENKKISGRAHINKQGLIEVNDELIKANKIIVATGSSPYIPDDWSDNLGDTLLTSDTVFELTDLPKSIAVIGAGSIGLELAQAFKRLGVEVTLFNRDKRVAGLKDDDINNKAIVCLNRELTMHLGSKINNVGTQTVEGEDMASAFIEYEDSAGKMQQWQGERVLVATGRRNNIEQLGIENLDVELDDKNRPKQLDKKTGQIGDLDVYIVGDANANIPLLHVASDEGYSAGNKVCKNEANAYIRPPATPFSIVFCSPQIVNVGMSLPEIQQDPELEYVIGRVSFDNQGRSRIMGVNCGLLHIYACKKTDRVLGASMVGPDAEYIGHILATAITNDISVKGLLDTPFYHPTILEGLRTALRDVQHKMEIPYQSQDAQEYSF</sequence>
<gene>
    <name evidence="7" type="ORF">AAIR29_02510</name>
</gene>
<dbReference type="PANTHER" id="PTHR43014">
    <property type="entry name" value="MERCURIC REDUCTASE"/>
    <property type="match status" value="1"/>
</dbReference>
<dbReference type="InterPro" id="IPR016156">
    <property type="entry name" value="FAD/NAD-linked_Rdtase_dimer_sf"/>
</dbReference>
<keyword evidence="4" id="KW-0274">FAD</keyword>
<comment type="similarity">
    <text evidence="2">Belongs to the class-I pyridine nucleotide-disulfide oxidoreductase family.</text>
</comment>
<dbReference type="EMBL" id="JBDGHN010000002">
    <property type="protein sequence ID" value="MEN2750497.1"/>
    <property type="molecule type" value="Genomic_DNA"/>
</dbReference>
<dbReference type="PRINTS" id="PR00411">
    <property type="entry name" value="PNDRDTASEI"/>
</dbReference>
<dbReference type="Proteomes" id="UP001461960">
    <property type="component" value="Unassembled WGS sequence"/>
</dbReference>
<feature type="domain" description="Pyridine nucleotide-disulphide oxidoreductase dimerisation" evidence="5">
    <location>
        <begin position="365"/>
        <end position="472"/>
    </location>
</feature>
<dbReference type="PANTHER" id="PTHR43014:SF4">
    <property type="entry name" value="PYRIDINE NUCLEOTIDE-DISULFIDE OXIDOREDUCTASE RCLA-RELATED"/>
    <property type="match status" value="1"/>
</dbReference>
<dbReference type="Gene3D" id="3.30.390.30">
    <property type="match status" value="1"/>
</dbReference>
<dbReference type="PROSITE" id="PS00065">
    <property type="entry name" value="D_2_HYDROXYACID_DH_1"/>
    <property type="match status" value="1"/>
</dbReference>
<evidence type="ECO:0000256" key="1">
    <source>
        <dbReference type="ARBA" id="ARBA00001974"/>
    </source>
</evidence>
<proteinExistence type="inferred from homology"/>
<dbReference type="InterPro" id="IPR023753">
    <property type="entry name" value="FAD/NAD-binding_dom"/>
</dbReference>
<dbReference type="Pfam" id="PF07992">
    <property type="entry name" value="Pyr_redox_2"/>
    <property type="match status" value="1"/>
</dbReference>
<evidence type="ECO:0000313" key="7">
    <source>
        <dbReference type="EMBL" id="MEN2750497.1"/>
    </source>
</evidence>
<dbReference type="RefSeq" id="WP_345832143.1">
    <property type="nucleotide sequence ID" value="NZ_JBDGHN010000002.1"/>
</dbReference>
<dbReference type="GO" id="GO:0004148">
    <property type="term" value="F:dihydrolipoyl dehydrogenase (NADH) activity"/>
    <property type="evidence" value="ECO:0007669"/>
    <property type="project" value="UniProtKB-EC"/>
</dbReference>
<comment type="cofactor">
    <cofactor evidence="1">
        <name>FAD</name>
        <dbReference type="ChEBI" id="CHEBI:57692"/>
    </cofactor>
</comment>
<dbReference type="InterPro" id="IPR004099">
    <property type="entry name" value="Pyr_nucl-diS_OxRdtase_dimer"/>
</dbReference>
<evidence type="ECO:0000259" key="6">
    <source>
        <dbReference type="Pfam" id="PF07992"/>
    </source>
</evidence>